<comment type="subcellular location">
    <subcellularLocation>
        <location evidence="1 8">Secreted</location>
    </subcellularLocation>
</comment>
<accession>F6TK24</accession>
<dbReference type="InParanoid" id="F6TK24"/>
<dbReference type="GO" id="GO:0005509">
    <property type="term" value="F:calcium ion binding"/>
    <property type="evidence" value="ECO:0007669"/>
    <property type="project" value="InterPro"/>
</dbReference>
<dbReference type="GeneTree" id="ENSGT00940000157803"/>
<comment type="catalytic activity">
    <reaction evidence="8">
        <text>a 1,2-diacyl-sn-glycero-3-phosphocholine + H2O = a 1-acyl-sn-glycero-3-phosphocholine + a fatty acid + H(+)</text>
        <dbReference type="Rhea" id="RHEA:15801"/>
        <dbReference type="ChEBI" id="CHEBI:15377"/>
        <dbReference type="ChEBI" id="CHEBI:15378"/>
        <dbReference type="ChEBI" id="CHEBI:28868"/>
        <dbReference type="ChEBI" id="CHEBI:57643"/>
        <dbReference type="ChEBI" id="CHEBI:58168"/>
        <dbReference type="EC" id="3.1.1.4"/>
    </reaction>
</comment>
<feature type="active site" evidence="4">
    <location>
        <position position="201"/>
    </location>
</feature>
<name>F6TK24_XENTR</name>
<dbReference type="AlphaFoldDB" id="F6TK24"/>
<keyword evidence="5 8" id="KW-0106">Calcium</keyword>
<dbReference type="PANTHER" id="PTHR11716">
    <property type="entry name" value="PHOSPHOLIPASE A2 FAMILY MEMBER"/>
    <property type="match status" value="1"/>
</dbReference>
<dbReference type="InterPro" id="IPR016090">
    <property type="entry name" value="PLA2-like_dom"/>
</dbReference>
<dbReference type="InterPro" id="IPR001211">
    <property type="entry name" value="PLA2"/>
</dbReference>
<dbReference type="InterPro" id="IPR033112">
    <property type="entry name" value="PLA2_Asp_AS"/>
</dbReference>
<keyword evidence="8" id="KW-0443">Lipid metabolism</keyword>
<dbReference type="GO" id="GO:0006644">
    <property type="term" value="P:phospholipid metabolic process"/>
    <property type="evidence" value="ECO:0007669"/>
    <property type="project" value="InterPro"/>
</dbReference>
<reference evidence="10" key="1">
    <citation type="journal article" date="2010" name="Science">
        <title>The genome of the Western clawed frog Xenopus tropicalis.</title>
        <authorList>
            <person name="Hellsten U."/>
            <person name="Harland R.M."/>
            <person name="Gilchrist M.J."/>
            <person name="Hendrix D."/>
            <person name="Jurka J."/>
            <person name="Kapitonov V."/>
            <person name="Ovcharenko I."/>
            <person name="Putnam N.H."/>
            <person name="Shu S."/>
            <person name="Taher L."/>
            <person name="Blitz I.L."/>
            <person name="Blumberg B."/>
            <person name="Dichmann D.S."/>
            <person name="Dubchak I."/>
            <person name="Amaya E."/>
            <person name="Detter J.C."/>
            <person name="Fletcher R."/>
            <person name="Gerhard D.S."/>
            <person name="Goodstein D."/>
            <person name="Graves T."/>
            <person name="Grigoriev I.V."/>
            <person name="Grimwood J."/>
            <person name="Kawashima T."/>
            <person name="Lindquist E."/>
            <person name="Lucas S.M."/>
            <person name="Mead P.E."/>
            <person name="Mitros T."/>
            <person name="Ogino H."/>
            <person name="Ohta Y."/>
            <person name="Poliakov A.V."/>
            <person name="Pollet N."/>
            <person name="Robert J."/>
            <person name="Salamov A."/>
            <person name="Sater A.K."/>
            <person name="Schmutz J."/>
            <person name="Terry A."/>
            <person name="Vize P.D."/>
            <person name="Warren W.C."/>
            <person name="Wells D."/>
            <person name="Wills A."/>
            <person name="Wilson R.K."/>
            <person name="Zimmerman L.B."/>
            <person name="Zorn A.M."/>
            <person name="Grainger R."/>
            <person name="Grammer T."/>
            <person name="Khokha M.K."/>
            <person name="Richardson P.M."/>
            <person name="Rokhsar D.S."/>
        </authorList>
    </citation>
    <scope>NUCLEOTIDE SEQUENCE [LARGE SCALE GENOMIC DNA]</scope>
    <source>
        <strain evidence="10">Nigerian</strain>
    </source>
</reference>
<dbReference type="eggNOG" id="KOG4087">
    <property type="taxonomic scope" value="Eukaryota"/>
</dbReference>
<keyword evidence="8" id="KW-0378">Hydrolase</keyword>
<evidence type="ECO:0000313" key="10">
    <source>
        <dbReference type="Ensembl" id="ENSXETP00000024072"/>
    </source>
</evidence>
<dbReference type="PROSITE" id="PS00118">
    <property type="entry name" value="PA2_HIS"/>
    <property type="match status" value="1"/>
</dbReference>
<sequence length="233" mass="26399">MEFRILGLIFLSHCLCITANELDVSDKNADSPCERNISENCSQWNLPPEDWIDQKGVKANESEVSGTIMDPLWERNISEKYSNGNLTQEDLMDQTDLNVMSSNPHKLQKRGLMQLAAAIRCVTGRSSLRYLGYGCHCGPGGRGGPIDATDRCCHDHDCCYKKAKKHRCQPKIGGYKWSCRDRTFQCPAQSDWCKSFVCNCDLEFSRCISRARFNSILIMYPNGRCRKPPLACQ</sequence>
<evidence type="ECO:0000256" key="4">
    <source>
        <dbReference type="PIRSR" id="PIRSR601211-1"/>
    </source>
</evidence>
<keyword evidence="5" id="KW-0479">Metal-binding</keyword>
<dbReference type="InterPro" id="IPR033113">
    <property type="entry name" value="PLA2_histidine"/>
</dbReference>
<feature type="disulfide bond" evidence="6">
    <location>
        <begin position="152"/>
        <end position="207"/>
    </location>
</feature>
<dbReference type="GO" id="GO:0050482">
    <property type="term" value="P:arachidonate secretion"/>
    <property type="evidence" value="ECO:0007669"/>
    <property type="project" value="InterPro"/>
</dbReference>
<dbReference type="InterPro" id="IPR036444">
    <property type="entry name" value="PLipase_A2_dom_sf"/>
</dbReference>
<feature type="disulfide bond" evidence="6">
    <location>
        <begin position="159"/>
        <end position="200"/>
    </location>
</feature>
<feature type="chain" id="PRO_5031604982" description="Phospholipase A2" evidence="8">
    <location>
        <begin position="20"/>
        <end position="233"/>
    </location>
</feature>
<evidence type="ECO:0000256" key="7">
    <source>
        <dbReference type="RuleBase" id="RU003654"/>
    </source>
</evidence>
<keyword evidence="2 8" id="KW-0964">Secreted</keyword>
<feature type="domain" description="Phospholipase A2-like central" evidence="9">
    <location>
        <begin position="111"/>
        <end position="226"/>
    </location>
</feature>
<organism evidence="10">
    <name type="scientific">Xenopus tropicalis</name>
    <name type="common">Western clawed frog</name>
    <name type="synonym">Silurana tropicalis</name>
    <dbReference type="NCBI Taxonomy" id="8364"/>
    <lineage>
        <taxon>Eukaryota</taxon>
        <taxon>Metazoa</taxon>
        <taxon>Chordata</taxon>
        <taxon>Craniata</taxon>
        <taxon>Vertebrata</taxon>
        <taxon>Euteleostomi</taxon>
        <taxon>Amphibia</taxon>
        <taxon>Batrachia</taxon>
        <taxon>Anura</taxon>
        <taxon>Pipoidea</taxon>
        <taxon>Pipidae</taxon>
        <taxon>Xenopodinae</taxon>
        <taxon>Xenopus</taxon>
        <taxon>Silurana</taxon>
    </lineage>
</organism>
<evidence type="ECO:0000256" key="6">
    <source>
        <dbReference type="PIRSR" id="PIRSR601211-3"/>
    </source>
</evidence>
<evidence type="ECO:0000256" key="5">
    <source>
        <dbReference type="PIRSR" id="PIRSR601211-2"/>
    </source>
</evidence>
<feature type="signal peptide" evidence="8">
    <location>
        <begin position="1"/>
        <end position="19"/>
    </location>
</feature>
<evidence type="ECO:0000256" key="1">
    <source>
        <dbReference type="ARBA" id="ARBA00004613"/>
    </source>
</evidence>
<dbReference type="Gene3D" id="1.20.90.10">
    <property type="entry name" value="Phospholipase A2 domain"/>
    <property type="match status" value="1"/>
</dbReference>
<evidence type="ECO:0000259" key="9">
    <source>
        <dbReference type="SMART" id="SM00085"/>
    </source>
</evidence>
<dbReference type="Bgee" id="ENSXETG00000032053">
    <property type="expression patterns" value="Expressed in blastula"/>
</dbReference>
<feature type="active site" evidence="4">
    <location>
        <position position="156"/>
    </location>
</feature>
<dbReference type="EC" id="3.1.1.4" evidence="8"/>
<comment type="similarity">
    <text evidence="7">Belongs to the phospholipase A2 family.</text>
</comment>
<dbReference type="Pfam" id="PF00068">
    <property type="entry name" value="Phospholip_A2_1"/>
    <property type="match status" value="1"/>
</dbReference>
<dbReference type="GO" id="GO:0005576">
    <property type="term" value="C:extracellular region"/>
    <property type="evidence" value="ECO:0007669"/>
    <property type="project" value="UniProtKB-SubCell"/>
</dbReference>
<feature type="disulfide bond" evidence="6">
    <location>
        <begin position="168"/>
        <end position="193"/>
    </location>
</feature>
<dbReference type="Ensembl" id="ENSXETT00000024072">
    <property type="protein sequence ID" value="ENSXETP00000024072"/>
    <property type="gene ID" value="ENSXETG00000032053"/>
</dbReference>
<dbReference type="PRINTS" id="PR00389">
    <property type="entry name" value="PHPHLIPASEA2"/>
</dbReference>
<dbReference type="STRING" id="8364.ENSXETP00000024072"/>
<comment type="cofactor">
    <cofactor evidence="5">
        <name>Ca(2+)</name>
        <dbReference type="ChEBI" id="CHEBI:29108"/>
    </cofactor>
    <text evidence="5">Binds 1 Ca(2+) ion per subunit.</text>
</comment>
<feature type="disulfide bond" evidence="6">
    <location>
        <begin position="137"/>
        <end position="153"/>
    </location>
</feature>
<reference evidence="10" key="2">
    <citation type="submission" date="2011-06" db="UniProtKB">
        <authorList>
            <consortium name="Ensembl"/>
        </authorList>
    </citation>
    <scope>IDENTIFICATION</scope>
</reference>
<feature type="binding site" evidence="5">
    <location>
        <position position="140"/>
    </location>
    <ligand>
        <name>Ca(2+)</name>
        <dbReference type="ChEBI" id="CHEBI:29108"/>
    </ligand>
</feature>
<dbReference type="GO" id="GO:0004623">
    <property type="term" value="F:phospholipase A2 activity"/>
    <property type="evidence" value="ECO:0007669"/>
    <property type="project" value="UniProtKB-EC"/>
</dbReference>
<dbReference type="FunFam" id="1.20.90.10:FF:000018">
    <property type="entry name" value="Phospholipase A(2)"/>
    <property type="match status" value="1"/>
</dbReference>
<evidence type="ECO:0000256" key="2">
    <source>
        <dbReference type="ARBA" id="ARBA00022525"/>
    </source>
</evidence>
<evidence type="ECO:0000256" key="3">
    <source>
        <dbReference type="ARBA" id="ARBA00023157"/>
    </source>
</evidence>
<dbReference type="HOGENOM" id="CLU_090683_3_0_1"/>
<protein>
    <recommendedName>
        <fullName evidence="8">Phospholipase A2</fullName>
        <ecNumber evidence="8">3.1.1.4</ecNumber>
    </recommendedName>
</protein>
<dbReference type="SMART" id="SM00085">
    <property type="entry name" value="PA2c"/>
    <property type="match status" value="1"/>
</dbReference>
<feature type="binding site" evidence="5">
    <location>
        <position position="157"/>
    </location>
    <ligand>
        <name>Ca(2+)</name>
        <dbReference type="ChEBI" id="CHEBI:29108"/>
    </ligand>
</feature>
<dbReference type="PROSITE" id="PS00119">
    <property type="entry name" value="PA2_ASP"/>
    <property type="match status" value="1"/>
</dbReference>
<dbReference type="GO" id="GO:0016042">
    <property type="term" value="P:lipid catabolic process"/>
    <property type="evidence" value="ECO:0007669"/>
    <property type="project" value="InterPro"/>
</dbReference>
<feature type="disulfide bond" evidence="6">
    <location>
        <begin position="186"/>
        <end position="198"/>
    </location>
</feature>
<evidence type="ECO:0000256" key="8">
    <source>
        <dbReference type="RuleBase" id="RU361236"/>
    </source>
</evidence>
<dbReference type="PANTHER" id="PTHR11716:SF104">
    <property type="entry name" value="PHOSPHOLIPASE A2"/>
    <property type="match status" value="1"/>
</dbReference>
<feature type="binding site" evidence="5">
    <location>
        <position position="138"/>
    </location>
    <ligand>
        <name>Ca(2+)</name>
        <dbReference type="ChEBI" id="CHEBI:29108"/>
    </ligand>
</feature>
<proteinExistence type="inferred from homology"/>
<keyword evidence="8" id="KW-0732">Signal</keyword>
<dbReference type="CDD" id="cd00125">
    <property type="entry name" value="PLA2c"/>
    <property type="match status" value="1"/>
</dbReference>
<keyword evidence="3 6" id="KW-1015">Disulfide bond</keyword>
<dbReference type="SUPFAM" id="SSF48619">
    <property type="entry name" value="Phospholipase A2, PLA2"/>
    <property type="match status" value="1"/>
</dbReference>